<keyword evidence="4 6" id="KW-1133">Transmembrane helix</keyword>
<evidence type="ECO:0000256" key="3">
    <source>
        <dbReference type="ARBA" id="ARBA00022692"/>
    </source>
</evidence>
<feature type="transmembrane region" description="Helical" evidence="6">
    <location>
        <begin position="39"/>
        <end position="61"/>
    </location>
</feature>
<feature type="transmembrane region" description="Helical" evidence="6">
    <location>
        <begin position="67"/>
        <end position="88"/>
    </location>
</feature>
<feature type="transmembrane region" description="Helical" evidence="6">
    <location>
        <begin position="150"/>
        <end position="174"/>
    </location>
</feature>
<proteinExistence type="predicted"/>
<evidence type="ECO:0000256" key="2">
    <source>
        <dbReference type="ARBA" id="ARBA00022475"/>
    </source>
</evidence>
<dbReference type="PANTHER" id="PTHR30086:SF20">
    <property type="entry name" value="ARGININE EXPORTER PROTEIN ARGO-RELATED"/>
    <property type="match status" value="1"/>
</dbReference>
<keyword evidence="5 6" id="KW-0472">Membrane</keyword>
<comment type="subcellular location">
    <subcellularLocation>
        <location evidence="1">Cell membrane</location>
        <topology evidence="1">Multi-pass membrane protein</topology>
    </subcellularLocation>
</comment>
<dbReference type="EMBL" id="JBEPLJ010000004">
    <property type="protein sequence ID" value="MET3585306.1"/>
    <property type="molecule type" value="Genomic_DNA"/>
</dbReference>
<organism evidence="7 8">
    <name type="scientific">Pseudorhizobium tarimense</name>
    <dbReference type="NCBI Taxonomy" id="1079109"/>
    <lineage>
        <taxon>Bacteria</taxon>
        <taxon>Pseudomonadati</taxon>
        <taxon>Pseudomonadota</taxon>
        <taxon>Alphaproteobacteria</taxon>
        <taxon>Hyphomicrobiales</taxon>
        <taxon>Rhizobiaceae</taxon>
        <taxon>Rhizobium/Agrobacterium group</taxon>
        <taxon>Pseudorhizobium</taxon>
    </lineage>
</organism>
<evidence type="ECO:0000256" key="4">
    <source>
        <dbReference type="ARBA" id="ARBA00022989"/>
    </source>
</evidence>
<dbReference type="Pfam" id="PF01810">
    <property type="entry name" value="LysE"/>
    <property type="match status" value="1"/>
</dbReference>
<dbReference type="Proteomes" id="UP001549031">
    <property type="component" value="Unassembled WGS sequence"/>
</dbReference>
<keyword evidence="8" id="KW-1185">Reference proteome</keyword>
<evidence type="ECO:0000313" key="8">
    <source>
        <dbReference type="Proteomes" id="UP001549031"/>
    </source>
</evidence>
<name>A0ABV2H441_9HYPH</name>
<dbReference type="RefSeq" id="WP_247243021.1">
    <property type="nucleotide sequence ID" value="NZ_JALJRA010000004.1"/>
</dbReference>
<accession>A0ABV2H441</accession>
<evidence type="ECO:0000256" key="1">
    <source>
        <dbReference type="ARBA" id="ARBA00004651"/>
    </source>
</evidence>
<protein>
    <submittedName>
        <fullName evidence="7">Threonine/homoserine/homoserine lactone efflux protein</fullName>
    </submittedName>
</protein>
<evidence type="ECO:0000313" key="7">
    <source>
        <dbReference type="EMBL" id="MET3585306.1"/>
    </source>
</evidence>
<feature type="transmembrane region" description="Helical" evidence="6">
    <location>
        <begin position="6"/>
        <end position="27"/>
    </location>
</feature>
<dbReference type="InterPro" id="IPR001123">
    <property type="entry name" value="LeuE-type"/>
</dbReference>
<reference evidence="7 8" key="1">
    <citation type="submission" date="2024-06" db="EMBL/GenBank/DDBJ databases">
        <title>Genomic Encyclopedia of Type Strains, Phase IV (KMG-IV): sequencing the most valuable type-strain genomes for metagenomic binning, comparative biology and taxonomic classification.</title>
        <authorList>
            <person name="Goeker M."/>
        </authorList>
    </citation>
    <scope>NUCLEOTIDE SEQUENCE [LARGE SCALE GENOMIC DNA]</scope>
    <source>
        <strain evidence="7 8">DSM 105042</strain>
    </source>
</reference>
<keyword evidence="3 6" id="KW-0812">Transmembrane</keyword>
<comment type="caution">
    <text evidence="7">The sequence shown here is derived from an EMBL/GenBank/DDBJ whole genome shotgun (WGS) entry which is preliminary data.</text>
</comment>
<sequence length="206" mass="21778">MTVSDLMMVYAAYVIAVASPGPSNMAIMNASMRYGRRSGLSLAAGVVTMSVVWGTIAATGVSAVLTTYANAITILKVAGGLYLLWLALKAARSAARHDIKLGQTAVAAPNGWTFYRSGLLMHVGNPKAVFAWLAIMSLGLRPDATPATVAVALIGCIILGVIIFCGYALLFSTAPMARVYARARRWFEGVLAVFFAVAGIRLLFSR</sequence>
<keyword evidence="2" id="KW-1003">Cell membrane</keyword>
<evidence type="ECO:0000256" key="5">
    <source>
        <dbReference type="ARBA" id="ARBA00023136"/>
    </source>
</evidence>
<evidence type="ECO:0000256" key="6">
    <source>
        <dbReference type="SAM" id="Phobius"/>
    </source>
</evidence>
<gene>
    <name evidence="7" type="ORF">ABID21_001408</name>
</gene>
<feature type="transmembrane region" description="Helical" evidence="6">
    <location>
        <begin position="186"/>
        <end position="204"/>
    </location>
</feature>
<dbReference type="PANTHER" id="PTHR30086">
    <property type="entry name" value="ARGININE EXPORTER PROTEIN ARGO"/>
    <property type="match status" value="1"/>
</dbReference>